<organism evidence="4 5">
    <name type="scientific">Alcaligenes endophyticus</name>
    <dbReference type="NCBI Taxonomy" id="1929088"/>
    <lineage>
        <taxon>Bacteria</taxon>
        <taxon>Pseudomonadati</taxon>
        <taxon>Pseudomonadota</taxon>
        <taxon>Betaproteobacteria</taxon>
        <taxon>Burkholderiales</taxon>
        <taxon>Alcaligenaceae</taxon>
        <taxon>Alcaligenes</taxon>
    </lineage>
</organism>
<evidence type="ECO:0000256" key="2">
    <source>
        <dbReference type="ARBA" id="ARBA00022833"/>
    </source>
</evidence>
<dbReference type="RefSeq" id="WP_266123029.1">
    <property type="nucleotide sequence ID" value="NZ_JAJHNU010000003.1"/>
</dbReference>
<dbReference type="SUPFAM" id="SSF53927">
    <property type="entry name" value="Cytidine deaminase-like"/>
    <property type="match status" value="1"/>
</dbReference>
<dbReference type="Proteomes" id="UP001168613">
    <property type="component" value="Unassembled WGS sequence"/>
</dbReference>
<dbReference type="PROSITE" id="PS00903">
    <property type="entry name" value="CYT_DCMP_DEAMINASES_1"/>
    <property type="match status" value="1"/>
</dbReference>
<evidence type="ECO:0000313" key="4">
    <source>
        <dbReference type="EMBL" id="MDN4121964.1"/>
    </source>
</evidence>
<evidence type="ECO:0000259" key="3">
    <source>
        <dbReference type="PROSITE" id="PS51747"/>
    </source>
</evidence>
<keyword evidence="5" id="KW-1185">Reference proteome</keyword>
<evidence type="ECO:0000256" key="1">
    <source>
        <dbReference type="ARBA" id="ARBA00022723"/>
    </source>
</evidence>
<dbReference type="Gene3D" id="3.40.140.10">
    <property type="entry name" value="Cytidine Deaminase, domain 2"/>
    <property type="match status" value="1"/>
</dbReference>
<gene>
    <name evidence="4" type="ORF">LMS43_11765</name>
</gene>
<comment type="caution">
    <text evidence="4">The sequence shown here is derived from an EMBL/GenBank/DDBJ whole genome shotgun (WGS) entry which is preliminary data.</text>
</comment>
<accession>A0ABT8EKZ9</accession>
<dbReference type="Pfam" id="PF00383">
    <property type="entry name" value="dCMP_cyt_deam_1"/>
    <property type="match status" value="1"/>
</dbReference>
<reference evidence="4" key="1">
    <citation type="submission" date="2021-11" db="EMBL/GenBank/DDBJ databases">
        <title>Draft genome sequence of Alcaligenes endophyticus type strain CCUG 75668T.</title>
        <authorList>
            <person name="Salva-Serra F."/>
            <person name="Duran R.E."/>
            <person name="Seeger M."/>
            <person name="Moore E.R.B."/>
            <person name="Jaen-Luchoro D."/>
        </authorList>
    </citation>
    <scope>NUCLEOTIDE SEQUENCE</scope>
    <source>
        <strain evidence="4">CCUG 75668</strain>
    </source>
</reference>
<proteinExistence type="predicted"/>
<dbReference type="PANTHER" id="PTHR11079">
    <property type="entry name" value="CYTOSINE DEAMINASE FAMILY MEMBER"/>
    <property type="match status" value="1"/>
</dbReference>
<evidence type="ECO:0000313" key="5">
    <source>
        <dbReference type="Proteomes" id="UP001168613"/>
    </source>
</evidence>
<dbReference type="EMBL" id="JAJHNU010000003">
    <property type="protein sequence ID" value="MDN4121964.1"/>
    <property type="molecule type" value="Genomic_DNA"/>
</dbReference>
<dbReference type="InterPro" id="IPR002125">
    <property type="entry name" value="CMP_dCMP_dom"/>
</dbReference>
<sequence length="144" mass="15785">MPHSTQQYLQAAIDLAYKNVDEGGSPFGSVIVRKQKIIAQAVNEIHLCGDLTAHAEFLAIKQASQALGSHDLSDCVVYASGQPCPFCLGTMALYGIKSAFYAYSGTQWREVAPARNYAPVDSVWLNPSDSAPLYNYWKQRQALV</sequence>
<keyword evidence="2" id="KW-0862">Zinc</keyword>
<dbReference type="InterPro" id="IPR016193">
    <property type="entry name" value="Cytidine_deaminase-like"/>
</dbReference>
<feature type="domain" description="CMP/dCMP-type deaminase" evidence="3">
    <location>
        <begin position="3"/>
        <end position="119"/>
    </location>
</feature>
<dbReference type="CDD" id="cd01285">
    <property type="entry name" value="nucleoside_deaminase"/>
    <property type="match status" value="1"/>
</dbReference>
<dbReference type="InterPro" id="IPR016192">
    <property type="entry name" value="APOBEC/CMP_deaminase_Zn-bd"/>
</dbReference>
<dbReference type="PROSITE" id="PS51747">
    <property type="entry name" value="CYT_DCMP_DEAMINASES_2"/>
    <property type="match status" value="1"/>
</dbReference>
<dbReference type="PANTHER" id="PTHR11079:SF161">
    <property type="entry name" value="CMP_DCMP-TYPE DEAMINASE DOMAIN-CONTAINING PROTEIN"/>
    <property type="match status" value="1"/>
</dbReference>
<protein>
    <submittedName>
        <fullName evidence="4">Nucleoside deaminase</fullName>
    </submittedName>
</protein>
<name>A0ABT8EKZ9_9BURK</name>
<keyword evidence="1" id="KW-0479">Metal-binding</keyword>